<dbReference type="EMBL" id="UINC01002691">
    <property type="protein sequence ID" value="SUZ99326.1"/>
    <property type="molecule type" value="Genomic_DNA"/>
</dbReference>
<accession>A0A381S5I1</accession>
<reference evidence="2" key="1">
    <citation type="submission" date="2018-05" db="EMBL/GenBank/DDBJ databases">
        <authorList>
            <person name="Lanie J.A."/>
            <person name="Ng W.-L."/>
            <person name="Kazmierczak K.M."/>
            <person name="Andrzejewski T.M."/>
            <person name="Davidsen T.M."/>
            <person name="Wayne K.J."/>
            <person name="Tettelin H."/>
            <person name="Glass J.I."/>
            <person name="Rusch D."/>
            <person name="Podicherti R."/>
            <person name="Tsui H.-C.T."/>
            <person name="Winkler M.E."/>
        </authorList>
    </citation>
    <scope>NUCLEOTIDE SEQUENCE</scope>
</reference>
<evidence type="ECO:0008006" key="3">
    <source>
        <dbReference type="Google" id="ProtNLM"/>
    </source>
</evidence>
<organism evidence="2">
    <name type="scientific">marine metagenome</name>
    <dbReference type="NCBI Taxonomy" id="408172"/>
    <lineage>
        <taxon>unclassified sequences</taxon>
        <taxon>metagenomes</taxon>
        <taxon>ecological metagenomes</taxon>
    </lineage>
</organism>
<dbReference type="SUPFAM" id="SSF158791">
    <property type="entry name" value="MgtE N-terminal domain-like"/>
    <property type="match status" value="1"/>
</dbReference>
<keyword evidence="1" id="KW-0175">Coiled coil</keyword>
<evidence type="ECO:0000256" key="1">
    <source>
        <dbReference type="SAM" id="Coils"/>
    </source>
</evidence>
<feature type="coiled-coil region" evidence="1">
    <location>
        <begin position="94"/>
        <end position="135"/>
    </location>
</feature>
<sequence>MNKLLNFTNNFKFLCLLFMFVMMARPAYSIPTTIDEIKQSFGALCADYGLEFCASEPDAGKKKKKPHKFTESEKEILTRLAEQQSRLRLRALELDRREGQLKTLQEDIQRQVSQLEKLQQEIENDIKKKKNQDNTQLQKAVALYSKMDAAIAAQSLAKLDRMIAVSILKQMKEKQASLVLSSMGAEESASIIEEITRKK</sequence>
<name>A0A381S5I1_9ZZZZ</name>
<gene>
    <name evidence="2" type="ORF">METZ01_LOCUS52180</name>
</gene>
<proteinExistence type="predicted"/>
<evidence type="ECO:0000313" key="2">
    <source>
        <dbReference type="EMBL" id="SUZ99326.1"/>
    </source>
</evidence>
<protein>
    <recommendedName>
        <fullName evidence="3">Magnesium transporter MgtE intracellular domain-containing protein</fullName>
    </recommendedName>
</protein>
<dbReference type="AlphaFoldDB" id="A0A381S5I1"/>